<sequence length="896" mass="100996">MRKTLTCLFWLGLLLQNSGYSQSKISVKGLVKDRAGNLVPFATLYTKLTDSSSITAFGSSNDQGYFAFEAPDQPNFLVFASAIGYEIQKINVRNNSQKTLEINFTLAPKDFILNEVVVRGSNKVIQTKDTVSFKADQYRDSTERNLEELLAKIPGLDVDKNTGAISVQGQPIKKILVDGDDLTGRNYQLLSKNMGADVVDKIQVIDRFTENKLLKGLKRTDDKVLNITLKENRKKLLFGNVSGGFGNDKRTNNSLNLFGFYKKLKTITFGNYNNTGHASTAGRMSGIDFKEDTESDNLRSLLKSTNANLIDIGRMPSVALSSQTSRFNNASLGSTHFVIRPKETVYVKGALTFSHDNAKSFVDNNFVYLLKDSVFTLSEQNTITQKPTILEGHLEAQFDLSEKSLLRYKSDFRKSMFSNHSATIANQNFINNTQKSNVLAFANTLDFTRRISDYHALTFNLTTIQDRNRQSLQLTQSLVRSASFLPEPFDALYQNIAKPMQYYAAAAQWLLAKNTLKLSSYVGVVAKNESLGSDLHSAFQNNSYASSDSLQNDLDLQQKNYYTGLNLKEEWFGFEVFADISGGFYHTAISGRANESSLYALPVVGLKRSLKEKHHFFSTYAYNFALPQSVDLSEGFVLTDYRSISRGSALYIQQYSHTAIFNYKFGNFADEFLWHLNIVHTTNSKGYRSNFLINSDFNISEKVENNLSNKNTIVSGSIEKYMPSLHMRLKLRPSVGLGSYPNTLNGSDIRQTNSLNPKLDISLRSAYLKWFNFHLGSTLSQSRISTQSKDLKTNVKNQSVGAFADFYMKFRGKISARISNEVFYFKPQNAKAQKYYFVNATVSSEIIETKLSATLSVQNILNTKQFITPYITDFSTQTNSTKLLPRYVLLELNYRF</sequence>
<keyword evidence="2" id="KW-1185">Reference proteome</keyword>
<evidence type="ECO:0000313" key="2">
    <source>
        <dbReference type="Proteomes" id="UP000199514"/>
    </source>
</evidence>
<protein>
    <submittedName>
        <fullName evidence="1">CarboxypepD_reg-like domain-containing protein</fullName>
    </submittedName>
</protein>
<organism evidence="1 2">
    <name type="scientific">Flexibacter flexilis DSM 6793</name>
    <dbReference type="NCBI Taxonomy" id="927664"/>
    <lineage>
        <taxon>Bacteria</taxon>
        <taxon>Pseudomonadati</taxon>
        <taxon>Bacteroidota</taxon>
        <taxon>Cytophagia</taxon>
        <taxon>Cytophagales</taxon>
        <taxon>Flexibacteraceae</taxon>
        <taxon>Flexibacter</taxon>
    </lineage>
</organism>
<dbReference type="EMBL" id="FOLE01000001">
    <property type="protein sequence ID" value="SFB75745.1"/>
    <property type="molecule type" value="Genomic_DNA"/>
</dbReference>
<dbReference type="RefSeq" id="WP_091506155.1">
    <property type="nucleotide sequence ID" value="NZ_FOLE01000001.1"/>
</dbReference>
<proteinExistence type="predicted"/>
<dbReference type="Gene3D" id="2.60.40.1120">
    <property type="entry name" value="Carboxypeptidase-like, regulatory domain"/>
    <property type="match status" value="1"/>
</dbReference>
<dbReference type="SUPFAM" id="SSF49464">
    <property type="entry name" value="Carboxypeptidase regulatory domain-like"/>
    <property type="match status" value="1"/>
</dbReference>
<reference evidence="1 2" key="1">
    <citation type="submission" date="2016-10" db="EMBL/GenBank/DDBJ databases">
        <authorList>
            <person name="de Groot N.N."/>
        </authorList>
    </citation>
    <scope>NUCLEOTIDE SEQUENCE [LARGE SCALE GENOMIC DNA]</scope>
    <source>
        <strain evidence="1 2">DSM 6793</strain>
    </source>
</reference>
<dbReference type="SUPFAM" id="SSF56935">
    <property type="entry name" value="Porins"/>
    <property type="match status" value="1"/>
</dbReference>
<dbReference type="AlphaFoldDB" id="A0A1I1DL98"/>
<evidence type="ECO:0000313" key="1">
    <source>
        <dbReference type="EMBL" id="SFB75745.1"/>
    </source>
</evidence>
<dbReference type="Proteomes" id="UP000199514">
    <property type="component" value="Unassembled WGS sequence"/>
</dbReference>
<dbReference type="STRING" id="927664.SAMN05421780_101307"/>
<dbReference type="Pfam" id="PF13715">
    <property type="entry name" value="CarbopepD_reg_2"/>
    <property type="match status" value="1"/>
</dbReference>
<dbReference type="InterPro" id="IPR008969">
    <property type="entry name" value="CarboxyPept-like_regulatory"/>
</dbReference>
<accession>A0A1I1DL98</accession>
<gene>
    <name evidence="1" type="ORF">SAMN05421780_101307</name>
</gene>
<dbReference type="OrthoDB" id="603275at2"/>
<name>A0A1I1DL98_9BACT</name>